<evidence type="ECO:0000313" key="3">
    <source>
        <dbReference type="Proteomes" id="UP000294003"/>
    </source>
</evidence>
<accession>A0ABY0HHL4</accession>
<protein>
    <recommendedName>
        <fullName evidence="4">Ig-like domain-containing protein</fullName>
    </recommendedName>
</protein>
<feature type="compositionally biased region" description="Basic and acidic residues" evidence="1">
    <location>
        <begin position="120"/>
        <end position="129"/>
    </location>
</feature>
<dbReference type="Proteomes" id="UP000294003">
    <property type="component" value="Unassembled WGS sequence"/>
</dbReference>
<name>A0ABY0HHL4_9PEZI</name>
<organism evidence="2 3">
    <name type="scientific">Monosporascus cannonballus</name>
    <dbReference type="NCBI Taxonomy" id="155416"/>
    <lineage>
        <taxon>Eukaryota</taxon>
        <taxon>Fungi</taxon>
        <taxon>Dikarya</taxon>
        <taxon>Ascomycota</taxon>
        <taxon>Pezizomycotina</taxon>
        <taxon>Sordariomycetes</taxon>
        <taxon>Xylariomycetidae</taxon>
        <taxon>Xylariales</taxon>
        <taxon>Xylariales incertae sedis</taxon>
        <taxon>Monosporascus</taxon>
    </lineage>
</organism>
<evidence type="ECO:0008006" key="4">
    <source>
        <dbReference type="Google" id="ProtNLM"/>
    </source>
</evidence>
<feature type="region of interest" description="Disordered" evidence="1">
    <location>
        <begin position="59"/>
        <end position="178"/>
    </location>
</feature>
<gene>
    <name evidence="2" type="ORF">DL762_001845</name>
</gene>
<sequence>MFLHSGASLHGHEYSNQSPGTVIQTRNSLFRSVFSAPTSPIAKSHASIGATVPFTELLSVQSPSQSQPPSAEPVHAVRRTTPPSTPPPTTVRRRPRPLSEGATYSPSYGPRSPPTPEPSVKVREPEHDYFPGPPRRAATTSWNERAVVGSPDSNAGRAASSVHRTSGRRRPSRKSTAYLLAQPPPKKQRKLHYTRPQLYLQMQQLSSEGRPSPVIDVYPSSAFPKARVAPLLKRYPRISRVKPELGPRDIMLLSYGSDEQGSYPESDSDDKTLKSRDLIAIVSPTRTTEEKTEIILADGIVWAATSRPNGSYDFVSETVKARWVHRTTDDSYTFSILNPNSRKHPIMATLSRTSLGVLDCYTEWEATFILVSASWVALHQGWASVQESPPLKALARRALQLLVKNPFNK</sequence>
<evidence type="ECO:0000256" key="1">
    <source>
        <dbReference type="SAM" id="MobiDB-lite"/>
    </source>
</evidence>
<reference evidence="2 3" key="1">
    <citation type="submission" date="2018-06" db="EMBL/GenBank/DDBJ databases">
        <title>Complete Genomes of Monosporascus.</title>
        <authorList>
            <person name="Robinson A.J."/>
            <person name="Natvig D.O."/>
        </authorList>
    </citation>
    <scope>NUCLEOTIDE SEQUENCE [LARGE SCALE GENOMIC DNA]</scope>
    <source>
        <strain evidence="2 3">CBS 609.92</strain>
    </source>
</reference>
<dbReference type="EMBL" id="QJNS01000033">
    <property type="protein sequence ID" value="RYO92016.1"/>
    <property type="molecule type" value="Genomic_DNA"/>
</dbReference>
<keyword evidence="3" id="KW-1185">Reference proteome</keyword>
<feature type="region of interest" description="Disordered" evidence="1">
    <location>
        <begin position="1"/>
        <end position="20"/>
    </location>
</feature>
<evidence type="ECO:0000313" key="2">
    <source>
        <dbReference type="EMBL" id="RYO92016.1"/>
    </source>
</evidence>
<comment type="caution">
    <text evidence="2">The sequence shown here is derived from an EMBL/GenBank/DDBJ whole genome shotgun (WGS) entry which is preliminary data.</text>
</comment>
<proteinExistence type="predicted"/>